<keyword evidence="1" id="KW-0472">Membrane</keyword>
<sequence>MKTPVTKKNIVRRQSTAMLGLIVVLLIGFMWFAVKDIDISSMTQEDILGVFGRVLLVFLCVGVMYCALRRKNQTVIRWIERQENYLHVDFNKDMQGICMQGILRRGVEIIAHGDWFVALSEDGVFAVNKRYIEDVRETHQEEHSGKYTNYTQWVIELLTVEQTVMTCKTGNAYKVVEDFCEWLEADTVHPKKIHRVYRCD</sequence>
<dbReference type="RefSeq" id="WP_216470019.1">
    <property type="nucleotide sequence ID" value="NZ_JAHLQI010000003.1"/>
</dbReference>
<evidence type="ECO:0000256" key="1">
    <source>
        <dbReference type="SAM" id="Phobius"/>
    </source>
</evidence>
<keyword evidence="3" id="KW-1185">Reference proteome</keyword>
<dbReference type="Proteomes" id="UP000783588">
    <property type="component" value="Unassembled WGS sequence"/>
</dbReference>
<organism evidence="2 3">
    <name type="scientific">Butyricicoccus intestinisimiae</name>
    <dbReference type="NCBI Taxonomy" id="2841509"/>
    <lineage>
        <taxon>Bacteria</taxon>
        <taxon>Bacillati</taxon>
        <taxon>Bacillota</taxon>
        <taxon>Clostridia</taxon>
        <taxon>Eubacteriales</taxon>
        <taxon>Butyricicoccaceae</taxon>
        <taxon>Butyricicoccus</taxon>
    </lineage>
</organism>
<gene>
    <name evidence="2" type="ORF">KQI75_06945</name>
</gene>
<name>A0ABS6ERN3_9FIRM</name>
<evidence type="ECO:0000313" key="3">
    <source>
        <dbReference type="Proteomes" id="UP000783588"/>
    </source>
</evidence>
<dbReference type="EMBL" id="JAHLQI010000003">
    <property type="protein sequence ID" value="MBU5490356.1"/>
    <property type="molecule type" value="Genomic_DNA"/>
</dbReference>
<comment type="caution">
    <text evidence="2">The sequence shown here is derived from an EMBL/GenBank/DDBJ whole genome shotgun (WGS) entry which is preliminary data.</text>
</comment>
<keyword evidence="1" id="KW-0812">Transmembrane</keyword>
<reference evidence="2 3" key="1">
    <citation type="submission" date="2021-06" db="EMBL/GenBank/DDBJ databases">
        <authorList>
            <person name="Sun Q."/>
            <person name="Li D."/>
        </authorList>
    </citation>
    <scope>NUCLEOTIDE SEQUENCE [LARGE SCALE GENOMIC DNA]</scope>
    <source>
        <strain evidence="2 3">MSJd-7</strain>
    </source>
</reference>
<keyword evidence="1" id="KW-1133">Transmembrane helix</keyword>
<proteinExistence type="predicted"/>
<feature type="transmembrane region" description="Helical" evidence="1">
    <location>
        <begin position="46"/>
        <end position="68"/>
    </location>
</feature>
<feature type="transmembrane region" description="Helical" evidence="1">
    <location>
        <begin position="16"/>
        <end position="34"/>
    </location>
</feature>
<evidence type="ECO:0000313" key="2">
    <source>
        <dbReference type="EMBL" id="MBU5490356.1"/>
    </source>
</evidence>
<accession>A0ABS6ERN3</accession>
<protein>
    <submittedName>
        <fullName evidence="2">Uncharacterized protein</fullName>
    </submittedName>
</protein>